<gene>
    <name evidence="1" type="ORF">Plil01_001465900</name>
</gene>
<organism evidence="1 2">
    <name type="scientific">Phytophthora lilii</name>
    <dbReference type="NCBI Taxonomy" id="2077276"/>
    <lineage>
        <taxon>Eukaryota</taxon>
        <taxon>Sar</taxon>
        <taxon>Stramenopiles</taxon>
        <taxon>Oomycota</taxon>
        <taxon>Peronosporomycetes</taxon>
        <taxon>Peronosporales</taxon>
        <taxon>Peronosporaceae</taxon>
        <taxon>Phytophthora</taxon>
    </lineage>
</organism>
<dbReference type="Proteomes" id="UP001165083">
    <property type="component" value="Unassembled WGS sequence"/>
</dbReference>
<dbReference type="AlphaFoldDB" id="A0A9W6XA26"/>
<dbReference type="OrthoDB" id="135374at2759"/>
<evidence type="ECO:0000313" key="1">
    <source>
        <dbReference type="EMBL" id="GMF34422.1"/>
    </source>
</evidence>
<evidence type="ECO:0000313" key="2">
    <source>
        <dbReference type="Proteomes" id="UP001165083"/>
    </source>
</evidence>
<reference evidence="1" key="1">
    <citation type="submission" date="2023-04" db="EMBL/GenBank/DDBJ databases">
        <title>Phytophthora lilii NBRC 32176.</title>
        <authorList>
            <person name="Ichikawa N."/>
            <person name="Sato H."/>
            <person name="Tonouchi N."/>
        </authorList>
    </citation>
    <scope>NUCLEOTIDE SEQUENCE</scope>
    <source>
        <strain evidence="1">NBRC 32176</strain>
    </source>
</reference>
<proteinExistence type="predicted"/>
<comment type="caution">
    <text evidence="1">The sequence shown here is derived from an EMBL/GenBank/DDBJ whole genome shotgun (WGS) entry which is preliminary data.</text>
</comment>
<accession>A0A9W6XA26</accession>
<protein>
    <submittedName>
        <fullName evidence="1">Unnamed protein product</fullName>
    </submittedName>
</protein>
<dbReference type="EMBL" id="BSXW01001182">
    <property type="protein sequence ID" value="GMF34422.1"/>
    <property type="molecule type" value="Genomic_DNA"/>
</dbReference>
<name>A0A9W6XA26_9STRA</name>
<keyword evidence="2" id="KW-1185">Reference proteome</keyword>
<sequence length="108" mass="11915">MATPFATPVTKRPTENHVGLFATTWMTEPSTMMIALRRSVVRRPNLLDGKPDSRLPNMPPTIHAFTSSVHVVLVCPGNMRHVPSSTGLALQSSVLLKVLRFTCELDHP</sequence>